<accession>A0A6C0LIL4</accession>
<dbReference type="Gene3D" id="3.90.215.10">
    <property type="entry name" value="Gamma Fibrinogen, chain A, domain 1"/>
    <property type="match status" value="1"/>
</dbReference>
<dbReference type="EMBL" id="MN740493">
    <property type="protein sequence ID" value="QHU29708.1"/>
    <property type="molecule type" value="Genomic_DNA"/>
</dbReference>
<evidence type="ECO:0000313" key="2">
    <source>
        <dbReference type="EMBL" id="QHU29708.1"/>
    </source>
</evidence>
<dbReference type="AlphaFoldDB" id="A0A6C0LIL4"/>
<name>A0A6C0LIL4_9ZZZZ</name>
<keyword evidence="1" id="KW-1133">Transmembrane helix</keyword>
<sequence>MIYYILVVVLLILLIIAIIYYLNYQIEQFAVIPAATTQQLYPLITRPEYISVIQLYDKIRLYDIYIGYGEQYENPEVDDSIIAMYSSFTNATDTQFLTILNNSSSGSTLKFTPSTLLNKDYIFIDLPDDNKNNFLLSGIDITYDISNRGDNYIVSANTSNIFDIGTVNIKRDNPFANVQIIPMTVTRQSTTTNIVTYRYVPDTNISLYCNLFLITNLKLPQSIYIKSIKLYFIPTKTVVEISKSSTTIDILSARPAEQISISLPDTNIYSVTDDKESSCSTLEKNYNKLLRLKTPWAIYNPSKVSSDNLSVLPDEYGRSVRNATITGTGISKKRDNNIDYISGTTNTSILFPRGSFPWNYTVCAITRYNGTNNNKILTIDGAGYQVAIGHNSGISGIVTDYDNPITDRSSTSLPSGWVVTCIKYSYYSKLLKKTIIINNEQVAISQIEPEDVIDSTYFRNINIGTAVVGQTEEEFYRWNSEDLLHNKILENDIPTDITKLPERLLIREDIDKLLPIQLRTPDYGDLNHRNRVYYENKLLINNLSNPGSCSDFSLAYLMIWHTTLLDNELLIVSEMLNNYIKNGVGATQPIVSAPPLPPTRVIIKDGSSELNAAESAVAIKTLYPNSPNGRYWIKPAGAIKAVRVYCIMDDACDGGGWMLAMKAAPGSTEFKYYSNHWTTNTELIPSDDIDLEAPGSLFMDTTKDAKYDIYNTFQVKDCMAIFDSREFNSIIVTNKCPITESDKYTDPERKHYGWRWLINDFNSATRITLKDFFASNKRNFLYTCRSQVAAEISTLQNYMRDNAVGGKYMLYTDFQNSIIGNTSRSGGASAVPPYNSLIWSTQSEYLSYGFNVYCEKWNHKVRWGGTFNENLNFKPISFSNDISGGIGMEYKDYSAGDGLDCCPATTGLNKSLSFKWFIR</sequence>
<evidence type="ECO:0000256" key="1">
    <source>
        <dbReference type="SAM" id="Phobius"/>
    </source>
</evidence>
<organism evidence="2">
    <name type="scientific">viral metagenome</name>
    <dbReference type="NCBI Taxonomy" id="1070528"/>
    <lineage>
        <taxon>unclassified sequences</taxon>
        <taxon>metagenomes</taxon>
        <taxon>organismal metagenomes</taxon>
    </lineage>
</organism>
<keyword evidence="1" id="KW-0812">Transmembrane</keyword>
<proteinExistence type="predicted"/>
<dbReference type="InterPro" id="IPR036056">
    <property type="entry name" value="Fibrinogen-like_C"/>
</dbReference>
<feature type="transmembrane region" description="Helical" evidence="1">
    <location>
        <begin position="5"/>
        <end position="22"/>
    </location>
</feature>
<evidence type="ECO:0008006" key="3">
    <source>
        <dbReference type="Google" id="ProtNLM"/>
    </source>
</evidence>
<dbReference type="NCBIfam" id="NF040941">
    <property type="entry name" value="GGGWT_bact"/>
    <property type="match status" value="1"/>
</dbReference>
<dbReference type="InterPro" id="IPR014716">
    <property type="entry name" value="Fibrinogen_a/b/g_C_1"/>
</dbReference>
<keyword evidence="1" id="KW-0472">Membrane</keyword>
<protein>
    <recommendedName>
        <fullName evidence="3">Fibrinogen C-terminal domain-containing protein</fullName>
    </recommendedName>
</protein>
<dbReference type="SUPFAM" id="SSF56496">
    <property type="entry name" value="Fibrinogen C-terminal domain-like"/>
    <property type="match status" value="1"/>
</dbReference>
<reference evidence="2" key="1">
    <citation type="journal article" date="2020" name="Nature">
        <title>Giant virus diversity and host interactions through global metagenomics.</title>
        <authorList>
            <person name="Schulz F."/>
            <person name="Roux S."/>
            <person name="Paez-Espino D."/>
            <person name="Jungbluth S."/>
            <person name="Walsh D.A."/>
            <person name="Denef V.J."/>
            <person name="McMahon K.D."/>
            <person name="Konstantinidis K.T."/>
            <person name="Eloe-Fadrosh E.A."/>
            <person name="Kyrpides N.C."/>
            <person name="Woyke T."/>
        </authorList>
    </citation>
    <scope>NUCLEOTIDE SEQUENCE</scope>
    <source>
        <strain evidence="2">GVMAG-M-3300027804-48</strain>
    </source>
</reference>